<keyword evidence="7 9" id="KW-0472">Membrane</keyword>
<dbReference type="GO" id="GO:0042500">
    <property type="term" value="F:aspartic endopeptidase activity, intramembrane cleaving"/>
    <property type="evidence" value="ECO:0007669"/>
    <property type="project" value="InterPro"/>
</dbReference>
<keyword evidence="11" id="KW-1185">Reference proteome</keyword>
<feature type="transmembrane region" description="Helical" evidence="9">
    <location>
        <begin position="119"/>
        <end position="137"/>
    </location>
</feature>
<evidence type="ECO:0008006" key="12">
    <source>
        <dbReference type="Google" id="ProtNLM"/>
    </source>
</evidence>
<dbReference type="Pfam" id="PF04258">
    <property type="entry name" value="Peptidase_A22B"/>
    <property type="match status" value="1"/>
</dbReference>
<proteinExistence type="inferred from homology"/>
<comment type="subcellular location">
    <subcellularLocation>
        <location evidence="1">Endoplasmic reticulum membrane</location>
        <topology evidence="1">Multi-pass membrane protein</topology>
    </subcellularLocation>
</comment>
<feature type="transmembrane region" description="Helical" evidence="9">
    <location>
        <begin position="89"/>
        <end position="107"/>
    </location>
</feature>
<gene>
    <name evidence="10" type="ORF">IFR04_015039</name>
</gene>
<dbReference type="EMBL" id="JAFJYH010000435">
    <property type="protein sequence ID" value="KAG4411835.1"/>
    <property type="molecule type" value="Genomic_DNA"/>
</dbReference>
<dbReference type="PANTHER" id="PTHR12174:SF23">
    <property type="entry name" value="MINOR HISTOCOMPATIBILITY ANTIGEN H13"/>
    <property type="match status" value="1"/>
</dbReference>
<feature type="transmembrane region" description="Helical" evidence="9">
    <location>
        <begin position="445"/>
        <end position="463"/>
    </location>
</feature>
<keyword evidence="3 9" id="KW-0812">Transmembrane</keyword>
<evidence type="ECO:0000256" key="8">
    <source>
        <dbReference type="SAM" id="MobiDB-lite"/>
    </source>
</evidence>
<dbReference type="AlphaFoldDB" id="A0A8H7VZU8"/>
<feature type="region of interest" description="Disordered" evidence="8">
    <location>
        <begin position="482"/>
        <end position="502"/>
    </location>
</feature>
<comment type="similarity">
    <text evidence="2">Belongs to the peptidase A22B family.</text>
</comment>
<accession>A0A8H7VZU8</accession>
<evidence type="ECO:0000313" key="10">
    <source>
        <dbReference type="EMBL" id="KAG4411835.1"/>
    </source>
</evidence>
<keyword evidence="5" id="KW-0256">Endoplasmic reticulum</keyword>
<feature type="compositionally biased region" description="Basic and acidic residues" evidence="8">
    <location>
        <begin position="483"/>
        <end position="502"/>
    </location>
</feature>
<dbReference type="GO" id="GO:0033619">
    <property type="term" value="P:membrane protein proteolysis"/>
    <property type="evidence" value="ECO:0007669"/>
    <property type="project" value="TreeGrafter"/>
</dbReference>
<sequence>MDAFFSYFQGDSPFLQSIGEWSYLIYTQQELIQMYIHLILAAVFPIYIGAHASLRRPPSAAVPKKKAPGEDGDDEDEEVKIEGMTPSDAILFPILAGITLGGLYLVIKWLDDPKLLNKILNVYFSGLGVFGVGKLAADCLNVATTFVFPNFWSSASETYFIEPLLSQQVTGQVNKARVQVHRKFVEDKTNPFPGFMSSIQFSPAINKKLWSLRATLKNHWIFKAYVHGVFTAKGNIKLNDVLGFVIGVATIALYNMNGKAWWLTNIMGFGFCYGTLQLMSPTTFWTGTLVLAGLFIYDIVMVFYTPLMITVATSLEVPIKLVFPGPKRGSMLGLGDVVLPGIMMALALRFDLYLHYLRKQRTTSKPTIPPRAIDPDTIIRAAYVEATGQWGERFWTRLAKKGDADTVADGARFSKVYFKASLVGYILAMLVTLVVMNVFNHAQPALLYLVPGVLTALWGTALVRGEVGLMWEYSEDGEWGLEPLKKTDGEEAGEKKGEDGTLVKEKTGPGMAILGSDRLEDVAEIKKMNEEHKHHVFLFSLEAPKDGLMAKTPKI</sequence>
<feature type="transmembrane region" description="Helical" evidence="9">
    <location>
        <begin position="422"/>
        <end position="439"/>
    </location>
</feature>
<evidence type="ECO:0000256" key="3">
    <source>
        <dbReference type="ARBA" id="ARBA00022692"/>
    </source>
</evidence>
<reference evidence="10" key="1">
    <citation type="submission" date="2021-02" db="EMBL/GenBank/DDBJ databases">
        <title>Genome sequence Cadophora malorum strain M34.</title>
        <authorList>
            <person name="Stefanovic E."/>
            <person name="Vu D."/>
            <person name="Scully C."/>
            <person name="Dijksterhuis J."/>
            <person name="Roader J."/>
            <person name="Houbraken J."/>
        </authorList>
    </citation>
    <scope>NUCLEOTIDE SEQUENCE</scope>
    <source>
        <strain evidence="10">M34</strain>
    </source>
</reference>
<dbReference type="OrthoDB" id="29661at2759"/>
<feature type="transmembrane region" description="Helical" evidence="9">
    <location>
        <begin position="288"/>
        <end position="311"/>
    </location>
</feature>
<evidence type="ECO:0000256" key="1">
    <source>
        <dbReference type="ARBA" id="ARBA00004477"/>
    </source>
</evidence>
<evidence type="ECO:0000256" key="9">
    <source>
        <dbReference type="SAM" id="Phobius"/>
    </source>
</evidence>
<protein>
    <recommendedName>
        <fullName evidence="12">Signal peptide peptidase</fullName>
    </recommendedName>
</protein>
<comment type="caution">
    <text evidence="10">The sequence shown here is derived from an EMBL/GenBank/DDBJ whole genome shotgun (WGS) entry which is preliminary data.</text>
</comment>
<evidence type="ECO:0000313" key="11">
    <source>
        <dbReference type="Proteomes" id="UP000664132"/>
    </source>
</evidence>
<keyword evidence="6 9" id="KW-1133">Transmembrane helix</keyword>
<name>A0A8H7VZU8_9HELO</name>
<evidence type="ECO:0000256" key="7">
    <source>
        <dbReference type="ARBA" id="ARBA00023136"/>
    </source>
</evidence>
<dbReference type="GO" id="GO:0098554">
    <property type="term" value="C:cytoplasmic side of endoplasmic reticulum membrane"/>
    <property type="evidence" value="ECO:0007669"/>
    <property type="project" value="TreeGrafter"/>
</dbReference>
<feature type="transmembrane region" description="Helical" evidence="9">
    <location>
        <begin position="238"/>
        <end position="254"/>
    </location>
</feature>
<dbReference type="SMART" id="SM00730">
    <property type="entry name" value="PSN"/>
    <property type="match status" value="1"/>
</dbReference>
<dbReference type="InterPro" id="IPR007369">
    <property type="entry name" value="Peptidase_A22B_SPP"/>
</dbReference>
<organism evidence="10 11">
    <name type="scientific">Cadophora malorum</name>
    <dbReference type="NCBI Taxonomy" id="108018"/>
    <lineage>
        <taxon>Eukaryota</taxon>
        <taxon>Fungi</taxon>
        <taxon>Dikarya</taxon>
        <taxon>Ascomycota</taxon>
        <taxon>Pezizomycotina</taxon>
        <taxon>Leotiomycetes</taxon>
        <taxon>Helotiales</taxon>
        <taxon>Ploettnerulaceae</taxon>
        <taxon>Cadophora</taxon>
    </lineage>
</organism>
<evidence type="ECO:0000256" key="4">
    <source>
        <dbReference type="ARBA" id="ARBA00022801"/>
    </source>
</evidence>
<feature type="transmembrane region" description="Helical" evidence="9">
    <location>
        <begin position="31"/>
        <end position="50"/>
    </location>
</feature>
<dbReference type="Proteomes" id="UP000664132">
    <property type="component" value="Unassembled WGS sequence"/>
</dbReference>
<dbReference type="InterPro" id="IPR006639">
    <property type="entry name" value="Preselin/SPP"/>
</dbReference>
<dbReference type="GO" id="GO:0006465">
    <property type="term" value="P:signal peptide processing"/>
    <property type="evidence" value="ECO:0007669"/>
    <property type="project" value="TreeGrafter"/>
</dbReference>
<evidence type="ECO:0000256" key="5">
    <source>
        <dbReference type="ARBA" id="ARBA00022824"/>
    </source>
</evidence>
<evidence type="ECO:0000256" key="2">
    <source>
        <dbReference type="ARBA" id="ARBA00006859"/>
    </source>
</evidence>
<dbReference type="PANTHER" id="PTHR12174">
    <property type="entry name" value="SIGNAL PEPTIDE PEPTIDASE"/>
    <property type="match status" value="1"/>
</dbReference>
<dbReference type="GO" id="GO:0098553">
    <property type="term" value="C:lumenal side of endoplasmic reticulum membrane"/>
    <property type="evidence" value="ECO:0007669"/>
    <property type="project" value="TreeGrafter"/>
</dbReference>
<keyword evidence="4" id="KW-0378">Hydrolase</keyword>
<evidence type="ECO:0000256" key="6">
    <source>
        <dbReference type="ARBA" id="ARBA00022989"/>
    </source>
</evidence>